<dbReference type="Pfam" id="PF00008">
    <property type="entry name" value="EGF"/>
    <property type="match status" value="1"/>
</dbReference>
<organism evidence="5 6">
    <name type="scientific">Hypsibius exemplaris</name>
    <name type="common">Freshwater tardigrade</name>
    <dbReference type="NCBI Taxonomy" id="2072580"/>
    <lineage>
        <taxon>Eukaryota</taxon>
        <taxon>Metazoa</taxon>
        <taxon>Ecdysozoa</taxon>
        <taxon>Tardigrada</taxon>
        <taxon>Eutardigrada</taxon>
        <taxon>Parachela</taxon>
        <taxon>Hypsibioidea</taxon>
        <taxon>Hypsibiidae</taxon>
        <taxon>Hypsibius</taxon>
    </lineage>
</organism>
<dbReference type="Gene3D" id="2.10.25.10">
    <property type="entry name" value="Laminin"/>
    <property type="match status" value="1"/>
</dbReference>
<sequence>MAGLSQGQIASGGGGDGPGGHQTSGNNNASIPHFDCPSAYQKWYCLNGASCFAVKIGDTILYNCRCTVGYQGQRCEYKDTDESYSYSRSRHMIKQATIAGVTTAAIFIVLILITAITIYLRRRREKQQAQPSLMISPEAIQRTPFGRALSRTDQSHHLLFGQLNSPKSPTFDALPSGIPSTNSRMPEQRALLSRVESDRSAPVARTSDASLSVQDETIVAVEISNGSHVAGELPHPYSLQSATADGSQLPRFVRPPPAFTTGS</sequence>
<dbReference type="InterPro" id="IPR000742">
    <property type="entry name" value="EGF"/>
</dbReference>
<dbReference type="GO" id="GO:0007173">
    <property type="term" value="P:epidermal growth factor receptor signaling pathway"/>
    <property type="evidence" value="ECO:0007669"/>
    <property type="project" value="InterPro"/>
</dbReference>
<dbReference type="OrthoDB" id="6233064at2759"/>
<feature type="transmembrane region" description="Helical" evidence="3">
    <location>
        <begin position="98"/>
        <end position="120"/>
    </location>
</feature>
<comment type="caution">
    <text evidence="5">The sequence shown here is derived from an EMBL/GenBank/DDBJ whole genome shotgun (WGS) entry which is preliminary data.</text>
</comment>
<gene>
    <name evidence="5" type="ORF">BV898_00693</name>
</gene>
<dbReference type="GO" id="GO:0048018">
    <property type="term" value="F:receptor ligand activity"/>
    <property type="evidence" value="ECO:0007669"/>
    <property type="project" value="InterPro"/>
</dbReference>
<evidence type="ECO:0000259" key="4">
    <source>
        <dbReference type="PROSITE" id="PS50026"/>
    </source>
</evidence>
<dbReference type="AlphaFoldDB" id="A0A1W0XE80"/>
<accession>A0A1W0XE80</accession>
<evidence type="ECO:0000256" key="2">
    <source>
        <dbReference type="SAM" id="MobiDB-lite"/>
    </source>
</evidence>
<reference evidence="6" key="1">
    <citation type="submission" date="2017-01" db="EMBL/GenBank/DDBJ databases">
        <title>Comparative genomics of anhydrobiosis in the tardigrade Hypsibius dujardini.</title>
        <authorList>
            <person name="Yoshida Y."/>
            <person name="Koutsovoulos G."/>
            <person name="Laetsch D."/>
            <person name="Stevens L."/>
            <person name="Kumar S."/>
            <person name="Horikawa D."/>
            <person name="Ishino K."/>
            <person name="Komine S."/>
            <person name="Tomita M."/>
            <person name="Blaxter M."/>
            <person name="Arakawa K."/>
        </authorList>
    </citation>
    <scope>NUCLEOTIDE SEQUENCE [LARGE SCALE GENOMIC DNA]</scope>
    <source>
        <strain evidence="6">Z151</strain>
    </source>
</reference>
<protein>
    <recommendedName>
        <fullName evidence="4">EGF-like domain-containing protein</fullName>
    </recommendedName>
</protein>
<evidence type="ECO:0000256" key="1">
    <source>
        <dbReference type="PROSITE-ProRule" id="PRU00076"/>
    </source>
</evidence>
<feature type="region of interest" description="Disordered" evidence="2">
    <location>
        <begin position="241"/>
        <end position="263"/>
    </location>
</feature>
<keyword evidence="1" id="KW-1015">Disulfide bond</keyword>
<dbReference type="GO" id="GO:0005154">
    <property type="term" value="F:epidermal growth factor receptor binding"/>
    <property type="evidence" value="ECO:0007669"/>
    <property type="project" value="InterPro"/>
</dbReference>
<dbReference type="PANTHER" id="PTHR12332:SF1">
    <property type="entry name" value="KEREN-RELATED"/>
    <property type="match status" value="1"/>
</dbReference>
<evidence type="ECO:0000313" key="6">
    <source>
        <dbReference type="Proteomes" id="UP000192578"/>
    </source>
</evidence>
<proteinExistence type="predicted"/>
<comment type="caution">
    <text evidence="1">Lacks conserved residue(s) required for the propagation of feature annotation.</text>
</comment>
<keyword evidence="3" id="KW-0812">Transmembrane</keyword>
<feature type="disulfide bond" evidence="1">
    <location>
        <begin position="66"/>
        <end position="75"/>
    </location>
</feature>
<name>A0A1W0XE80_HYPEX</name>
<keyword evidence="1" id="KW-0245">EGF-like domain</keyword>
<feature type="region of interest" description="Disordered" evidence="2">
    <location>
        <begin position="161"/>
        <end position="188"/>
    </location>
</feature>
<dbReference type="PANTHER" id="PTHR12332">
    <property type="entry name" value="KEREN-RELATED"/>
    <property type="match status" value="1"/>
</dbReference>
<feature type="domain" description="EGF-like" evidence="4">
    <location>
        <begin position="32"/>
        <end position="76"/>
    </location>
</feature>
<feature type="compositionally biased region" description="Pro residues" evidence="2">
    <location>
        <begin position="253"/>
        <end position="263"/>
    </location>
</feature>
<dbReference type="InterPro" id="IPR043403">
    <property type="entry name" value="Gurken/Spitz"/>
</dbReference>
<dbReference type="EMBL" id="MTYJ01000002">
    <property type="protein sequence ID" value="OQV25767.1"/>
    <property type="molecule type" value="Genomic_DNA"/>
</dbReference>
<dbReference type="Proteomes" id="UP000192578">
    <property type="component" value="Unassembled WGS sequence"/>
</dbReference>
<evidence type="ECO:0000256" key="3">
    <source>
        <dbReference type="SAM" id="Phobius"/>
    </source>
</evidence>
<evidence type="ECO:0000313" key="5">
    <source>
        <dbReference type="EMBL" id="OQV25767.1"/>
    </source>
</evidence>
<dbReference type="SUPFAM" id="SSF57196">
    <property type="entry name" value="EGF/Laminin"/>
    <property type="match status" value="1"/>
</dbReference>
<keyword evidence="6" id="KW-1185">Reference proteome</keyword>
<dbReference type="PROSITE" id="PS00022">
    <property type="entry name" value="EGF_1"/>
    <property type="match status" value="1"/>
</dbReference>
<dbReference type="PROSITE" id="PS01186">
    <property type="entry name" value="EGF_2"/>
    <property type="match status" value="1"/>
</dbReference>
<dbReference type="CDD" id="cd00054">
    <property type="entry name" value="EGF_CA"/>
    <property type="match status" value="1"/>
</dbReference>
<keyword evidence="3" id="KW-0472">Membrane</keyword>
<keyword evidence="3" id="KW-1133">Transmembrane helix</keyword>
<dbReference type="PROSITE" id="PS50026">
    <property type="entry name" value="EGF_3"/>
    <property type="match status" value="1"/>
</dbReference>